<dbReference type="GO" id="GO:0005525">
    <property type="term" value="F:GTP binding"/>
    <property type="evidence" value="ECO:0007669"/>
    <property type="project" value="UniProtKB-KW"/>
</dbReference>
<dbReference type="Gene3D" id="3.40.50.300">
    <property type="entry name" value="P-loop containing nucleotide triphosphate hydrolases"/>
    <property type="match status" value="1"/>
</dbReference>
<reference evidence="8" key="1">
    <citation type="submission" date="2023-07" db="EMBL/GenBank/DDBJ databases">
        <title>Sorghum-associated microbial communities from plants grown in Nebraska, USA.</title>
        <authorList>
            <person name="Schachtman D."/>
        </authorList>
    </citation>
    <scope>NUCLEOTIDE SEQUENCE</scope>
    <source>
        <strain evidence="8">BE80</strain>
    </source>
</reference>
<keyword evidence="6" id="KW-0812">Transmembrane</keyword>
<keyword evidence="4" id="KW-0342">GTP-binding</keyword>
<evidence type="ECO:0000256" key="2">
    <source>
        <dbReference type="ARBA" id="ARBA00022741"/>
    </source>
</evidence>
<evidence type="ECO:0000256" key="4">
    <source>
        <dbReference type="ARBA" id="ARBA00023134"/>
    </source>
</evidence>
<name>A0AAP5LNX5_PAEAM</name>
<evidence type="ECO:0000256" key="5">
    <source>
        <dbReference type="ARBA" id="ARBA00023136"/>
    </source>
</evidence>
<dbReference type="EMBL" id="JAVDTR010000015">
    <property type="protein sequence ID" value="MDR6726187.1"/>
    <property type="molecule type" value="Genomic_DNA"/>
</dbReference>
<evidence type="ECO:0000313" key="9">
    <source>
        <dbReference type="Proteomes" id="UP001254832"/>
    </source>
</evidence>
<evidence type="ECO:0000256" key="1">
    <source>
        <dbReference type="ARBA" id="ARBA00004370"/>
    </source>
</evidence>
<evidence type="ECO:0000259" key="7">
    <source>
        <dbReference type="Pfam" id="PF00350"/>
    </source>
</evidence>
<dbReference type="Proteomes" id="UP001254832">
    <property type="component" value="Unassembled WGS sequence"/>
</dbReference>
<keyword evidence="5 6" id="KW-0472">Membrane</keyword>
<evidence type="ECO:0000256" key="6">
    <source>
        <dbReference type="SAM" id="Phobius"/>
    </source>
</evidence>
<sequence>MTKQQLAHFEQKRDQIIQILGEIKKIAGVLNVSPIVDILTTTTEDLKKERFKVVVVGEFSRGKSTFINGLLGKRILPSSPVPTTTILNKIVYSEAPTYSLVFRNADRMPQTVSEDEFKSIVAPDEPFEEDETAMIVRNEQLERITEIAYAEIGYPTTICSHGVEIVDTPGTNDLDAAREEITYRFIPQSDASIILLSGKMPLAETEMNFIRDRIIASDIKKLFFVINFKDALKTESDQNKVMQYIKEHLQSVVSNPRIYMVSAKQALSAKRRLLGETVKGQAVPLEETGYPEFEEGLSTFLSKDQGKTKLLKPTERGLRMLEELKRNHIRLLLGTMSLNMEQLEKQLGEIRGELERARFSSNQTLQSLEMNLMASGIKIREELIDSLHNIANSAVQTISNYQGVLDNDEIARAVENSVAPMQTEMQTRLRQLQTKLMQEEFERANRKLLSEWEVIEAKIVDSLSFSLNVSEDEQHQFHTHYDAGEIAVKTGLGSLGIFGLIATFHIAIPIAIPALFFGGSFLYEHFQNKMRERLLGEARVLIEKRYRDGIPQAASSFDEQWKGITKRSVQAFQNEINLKLDSIVNRLELIEYEYGTEKYTVETREQELMSYLSVLEESKRSLQSISVNLQNE</sequence>
<accession>A0AAP5LNX5</accession>
<keyword evidence="6" id="KW-1133">Transmembrane helix</keyword>
<feature type="transmembrane region" description="Helical" evidence="6">
    <location>
        <begin position="495"/>
        <end position="523"/>
    </location>
</feature>
<proteinExistence type="predicted"/>
<dbReference type="AlphaFoldDB" id="A0AAP5LNX5"/>
<dbReference type="GO" id="GO:0016020">
    <property type="term" value="C:membrane"/>
    <property type="evidence" value="ECO:0007669"/>
    <property type="project" value="UniProtKB-SubCell"/>
</dbReference>
<dbReference type="GO" id="GO:0003924">
    <property type="term" value="F:GTPase activity"/>
    <property type="evidence" value="ECO:0007669"/>
    <property type="project" value="InterPro"/>
</dbReference>
<comment type="subcellular location">
    <subcellularLocation>
        <location evidence="1">Membrane</location>
    </subcellularLocation>
</comment>
<feature type="domain" description="Dynamin N-terminal" evidence="7">
    <location>
        <begin position="53"/>
        <end position="227"/>
    </location>
</feature>
<dbReference type="InterPro" id="IPR027417">
    <property type="entry name" value="P-loop_NTPase"/>
</dbReference>
<evidence type="ECO:0000256" key="3">
    <source>
        <dbReference type="ARBA" id="ARBA00022801"/>
    </source>
</evidence>
<protein>
    <submittedName>
        <fullName evidence="8">GTPase SAR1 family protein</fullName>
    </submittedName>
</protein>
<organism evidence="8 9">
    <name type="scientific">Paenibacillus amylolyticus</name>
    <dbReference type="NCBI Taxonomy" id="1451"/>
    <lineage>
        <taxon>Bacteria</taxon>
        <taxon>Bacillati</taxon>
        <taxon>Bacillota</taxon>
        <taxon>Bacilli</taxon>
        <taxon>Bacillales</taxon>
        <taxon>Paenibacillaceae</taxon>
        <taxon>Paenibacillus</taxon>
    </lineage>
</organism>
<dbReference type="InterPro" id="IPR027094">
    <property type="entry name" value="Mitofusin_fam"/>
</dbReference>
<evidence type="ECO:0000313" key="8">
    <source>
        <dbReference type="EMBL" id="MDR6726187.1"/>
    </source>
</evidence>
<dbReference type="InterPro" id="IPR045063">
    <property type="entry name" value="Dynamin_N"/>
</dbReference>
<dbReference type="CDD" id="cd09912">
    <property type="entry name" value="DLP_2"/>
    <property type="match status" value="1"/>
</dbReference>
<keyword evidence="2" id="KW-0547">Nucleotide-binding</keyword>
<dbReference type="Pfam" id="PF00350">
    <property type="entry name" value="Dynamin_N"/>
    <property type="match status" value="1"/>
</dbReference>
<dbReference type="SUPFAM" id="SSF52540">
    <property type="entry name" value="P-loop containing nucleoside triphosphate hydrolases"/>
    <property type="match status" value="1"/>
</dbReference>
<keyword evidence="3" id="KW-0378">Hydrolase</keyword>
<comment type="caution">
    <text evidence="8">The sequence shown here is derived from an EMBL/GenBank/DDBJ whole genome shotgun (WGS) entry which is preliminary data.</text>
</comment>
<dbReference type="RefSeq" id="WP_310144188.1">
    <property type="nucleotide sequence ID" value="NZ_JAVDTR010000015.1"/>
</dbReference>
<gene>
    <name evidence="8" type="ORF">J2W91_004693</name>
</gene>
<dbReference type="PANTHER" id="PTHR10465:SF0">
    <property type="entry name" value="SARCALUMENIN"/>
    <property type="match status" value="1"/>
</dbReference>
<dbReference type="PANTHER" id="PTHR10465">
    <property type="entry name" value="TRANSMEMBRANE GTPASE FZO1"/>
    <property type="match status" value="1"/>
</dbReference>